<organism evidence="1 2">
    <name type="scientific">Mycena belliarum</name>
    <dbReference type="NCBI Taxonomy" id="1033014"/>
    <lineage>
        <taxon>Eukaryota</taxon>
        <taxon>Fungi</taxon>
        <taxon>Dikarya</taxon>
        <taxon>Basidiomycota</taxon>
        <taxon>Agaricomycotina</taxon>
        <taxon>Agaricomycetes</taxon>
        <taxon>Agaricomycetidae</taxon>
        <taxon>Agaricales</taxon>
        <taxon>Marasmiineae</taxon>
        <taxon>Mycenaceae</taxon>
        <taxon>Mycena</taxon>
    </lineage>
</organism>
<keyword evidence="2" id="KW-1185">Reference proteome</keyword>
<proteinExistence type="predicted"/>
<dbReference type="EMBL" id="JARJCN010000005">
    <property type="protein sequence ID" value="KAJ7100933.1"/>
    <property type="molecule type" value="Genomic_DNA"/>
</dbReference>
<comment type="caution">
    <text evidence="1">The sequence shown here is derived from an EMBL/GenBank/DDBJ whole genome shotgun (WGS) entry which is preliminary data.</text>
</comment>
<sequence length="282" mass="32741">MALSQAAFPRELERQIFEIAALSRPTSIPTLVLVAWRVKEWVEPLLYRTLIVDDGDTVWFPSTTYTHRIYEFRNFCLAVQSDSWPMIINERPLAAHLSVIRNLQICETLEDYWPIVLCDGLQNLWTVSLPPASMLEHLLLRRLHGFLDELFMCLSPTRRFFSQMTHLEMFCTEEHPSTWLARLPLLPQLSHFSFNYEDLLPICSDLLQACTLLSVLVYFQWSCYPPYTGPAISDIRFVLVGAIHSRSAWLRGIRTGMDYWQRAEMLIAQRRSGVIDASTRSI</sequence>
<accession>A0AAD6UH14</accession>
<reference evidence="1" key="1">
    <citation type="submission" date="2023-03" db="EMBL/GenBank/DDBJ databases">
        <title>Massive genome expansion in bonnet fungi (Mycena s.s.) driven by repeated elements and novel gene families across ecological guilds.</title>
        <authorList>
            <consortium name="Lawrence Berkeley National Laboratory"/>
            <person name="Harder C.B."/>
            <person name="Miyauchi S."/>
            <person name="Viragh M."/>
            <person name="Kuo A."/>
            <person name="Thoen E."/>
            <person name="Andreopoulos B."/>
            <person name="Lu D."/>
            <person name="Skrede I."/>
            <person name="Drula E."/>
            <person name="Henrissat B."/>
            <person name="Morin E."/>
            <person name="Kohler A."/>
            <person name="Barry K."/>
            <person name="LaButti K."/>
            <person name="Morin E."/>
            <person name="Salamov A."/>
            <person name="Lipzen A."/>
            <person name="Mereny Z."/>
            <person name="Hegedus B."/>
            <person name="Baldrian P."/>
            <person name="Stursova M."/>
            <person name="Weitz H."/>
            <person name="Taylor A."/>
            <person name="Grigoriev I.V."/>
            <person name="Nagy L.G."/>
            <person name="Martin F."/>
            <person name="Kauserud H."/>
        </authorList>
    </citation>
    <scope>NUCLEOTIDE SEQUENCE</scope>
    <source>
        <strain evidence="1">CBHHK173m</strain>
    </source>
</reference>
<dbReference type="Proteomes" id="UP001222325">
    <property type="component" value="Unassembled WGS sequence"/>
</dbReference>
<dbReference type="AlphaFoldDB" id="A0AAD6UH14"/>
<protein>
    <submittedName>
        <fullName evidence="1">Uncharacterized protein</fullName>
    </submittedName>
</protein>
<gene>
    <name evidence="1" type="ORF">B0H15DRAFT_464941</name>
</gene>
<evidence type="ECO:0000313" key="1">
    <source>
        <dbReference type="EMBL" id="KAJ7100933.1"/>
    </source>
</evidence>
<evidence type="ECO:0000313" key="2">
    <source>
        <dbReference type="Proteomes" id="UP001222325"/>
    </source>
</evidence>
<name>A0AAD6UH14_9AGAR</name>